<proteinExistence type="predicted"/>
<dbReference type="GO" id="GO:0016491">
    <property type="term" value="F:oxidoreductase activity"/>
    <property type="evidence" value="ECO:0007669"/>
    <property type="project" value="UniProtKB-KW"/>
</dbReference>
<dbReference type="SUPFAM" id="SSF53659">
    <property type="entry name" value="Isocitrate/Isopropylmalate dehydrogenase-like"/>
    <property type="match status" value="1"/>
</dbReference>
<dbReference type="GO" id="GO:0051287">
    <property type="term" value="F:NAD binding"/>
    <property type="evidence" value="ECO:0007669"/>
    <property type="project" value="InterPro"/>
</dbReference>
<dbReference type="EMBL" id="CP008796">
    <property type="protein sequence ID" value="AIH03548.1"/>
    <property type="molecule type" value="Genomic_DNA"/>
</dbReference>
<dbReference type="InterPro" id="IPR005255">
    <property type="entry name" value="PdxA_fam"/>
</dbReference>
<protein>
    <submittedName>
        <fullName evidence="4">4-hydroxythreonine-4-phosphate dehydrogenase</fullName>
    </submittedName>
</protein>
<reference evidence="4 5" key="1">
    <citation type="journal article" date="2015" name="Genome Announc.">
        <title>Genome Sequence of a Sulfate-Reducing Thermophilic Bacterium, Thermodesulfobacterium commune DSM 2178T (Phylum Thermodesulfobacteria).</title>
        <authorList>
            <person name="Bhatnagar S."/>
            <person name="Badger J.H."/>
            <person name="Madupu R."/>
            <person name="Khouri H.M."/>
            <person name="O'Connor E.M."/>
            <person name="Robb F.T."/>
            <person name="Ward N.L."/>
            <person name="Eisen J.A."/>
        </authorList>
    </citation>
    <scope>NUCLEOTIDE SEQUENCE [LARGE SCALE GENOMIC DNA]</scope>
    <source>
        <strain evidence="4 5">DSM 2178</strain>
    </source>
</reference>
<dbReference type="STRING" id="289377.HL41_01165"/>
<evidence type="ECO:0000256" key="1">
    <source>
        <dbReference type="ARBA" id="ARBA00022723"/>
    </source>
</evidence>
<dbReference type="PANTHER" id="PTHR30004">
    <property type="entry name" value="4-HYDROXYTHREONINE-4-PHOSPHATE DEHYDROGENASE"/>
    <property type="match status" value="1"/>
</dbReference>
<dbReference type="Proteomes" id="UP000028481">
    <property type="component" value="Chromosome"/>
</dbReference>
<evidence type="ECO:0000256" key="3">
    <source>
        <dbReference type="ARBA" id="ARBA00023027"/>
    </source>
</evidence>
<name>A0A075WT18_9BACT</name>
<keyword evidence="2" id="KW-0560">Oxidoreductase</keyword>
<keyword evidence="1" id="KW-0479">Metal-binding</keyword>
<dbReference type="PaxDb" id="289377-HL41_01165"/>
<sequence>MIENKIGITLGCPAGIGPEVILKSLQHFQEKFPEVLSSLLIIGDARVIEQRAKWLGIKIPPELEILSLTEIDVKPGEPSVDGFKAMGLFVQKAIDLAKEGKIKAIVTGPISKEGLEKVGIKYKGHTEWLAQELGAKDFVMSFYGERLKVSLVTTHIPLKEVPEKITADKVFATAKLSFEFLLKLKVLNPKIALCGVNPHAGEGGLIGEEEKTVLKEAITLCQKAGLPVYGPYPADSLFFWAYQGRYDLVVAMYHDQGLAPFKLIHFEDGVNITLGLPVIRTSPCHGTAYDIANKGVANPSSFIQAIHLAYKLIQV</sequence>
<organism evidence="4 5">
    <name type="scientific">Thermodesulfobacterium commune DSM 2178</name>
    <dbReference type="NCBI Taxonomy" id="289377"/>
    <lineage>
        <taxon>Bacteria</taxon>
        <taxon>Pseudomonadati</taxon>
        <taxon>Thermodesulfobacteriota</taxon>
        <taxon>Thermodesulfobacteria</taxon>
        <taxon>Thermodesulfobacteriales</taxon>
        <taxon>Thermodesulfobacteriaceae</taxon>
        <taxon>Thermodesulfobacterium</taxon>
    </lineage>
</organism>
<dbReference type="GO" id="GO:0046872">
    <property type="term" value="F:metal ion binding"/>
    <property type="evidence" value="ECO:0007669"/>
    <property type="project" value="UniProtKB-KW"/>
</dbReference>
<evidence type="ECO:0000313" key="5">
    <source>
        <dbReference type="Proteomes" id="UP000028481"/>
    </source>
</evidence>
<dbReference type="NCBIfam" id="TIGR00557">
    <property type="entry name" value="pdxA"/>
    <property type="match status" value="1"/>
</dbReference>
<gene>
    <name evidence="4" type="ORF">HL41_01165</name>
</gene>
<dbReference type="OrthoDB" id="9801783at2"/>
<dbReference type="HOGENOM" id="CLU_040168_1_0_0"/>
<dbReference type="AlphaFoldDB" id="A0A075WT18"/>
<accession>A0A075WT18</accession>
<dbReference type="eggNOG" id="COG1995">
    <property type="taxonomic scope" value="Bacteria"/>
</dbReference>
<keyword evidence="3" id="KW-0520">NAD</keyword>
<evidence type="ECO:0000313" key="4">
    <source>
        <dbReference type="EMBL" id="AIH03548.1"/>
    </source>
</evidence>
<dbReference type="Pfam" id="PF04166">
    <property type="entry name" value="PdxA"/>
    <property type="match status" value="1"/>
</dbReference>
<dbReference type="KEGG" id="tcm:HL41_01165"/>
<keyword evidence="5" id="KW-1185">Reference proteome</keyword>
<evidence type="ECO:0000256" key="2">
    <source>
        <dbReference type="ARBA" id="ARBA00023002"/>
    </source>
</evidence>
<dbReference type="PANTHER" id="PTHR30004:SF6">
    <property type="entry name" value="D-THREONATE 4-PHOSPHATE DEHYDROGENASE"/>
    <property type="match status" value="1"/>
</dbReference>
<dbReference type="RefSeq" id="WP_038063405.1">
    <property type="nucleotide sequence ID" value="NZ_CP008796.1"/>
</dbReference>
<dbReference type="Gene3D" id="3.40.718.10">
    <property type="entry name" value="Isopropylmalate Dehydrogenase"/>
    <property type="match status" value="1"/>
</dbReference>